<dbReference type="OrthoDB" id="1014144at2"/>
<evidence type="ECO:0000313" key="3">
    <source>
        <dbReference type="Proteomes" id="UP000198785"/>
    </source>
</evidence>
<dbReference type="AlphaFoldDB" id="A0A1I6R7V2"/>
<keyword evidence="1" id="KW-0472">Membrane</keyword>
<dbReference type="Proteomes" id="UP000198785">
    <property type="component" value="Unassembled WGS sequence"/>
</dbReference>
<feature type="transmembrane region" description="Helical" evidence="1">
    <location>
        <begin position="379"/>
        <end position="402"/>
    </location>
</feature>
<feature type="transmembrane region" description="Helical" evidence="1">
    <location>
        <begin position="206"/>
        <end position="226"/>
    </location>
</feature>
<accession>A0A1I6R7V2</accession>
<feature type="transmembrane region" description="Helical" evidence="1">
    <location>
        <begin position="281"/>
        <end position="298"/>
    </location>
</feature>
<dbReference type="RefSeq" id="WP_093364296.1">
    <property type="nucleotide sequence ID" value="NZ_FOZZ01000003.1"/>
</dbReference>
<dbReference type="InterPro" id="IPR043742">
    <property type="entry name" value="DUF5687"/>
</dbReference>
<feature type="transmembrane region" description="Helical" evidence="1">
    <location>
        <begin position="453"/>
        <end position="474"/>
    </location>
</feature>
<evidence type="ECO:0008006" key="4">
    <source>
        <dbReference type="Google" id="ProtNLM"/>
    </source>
</evidence>
<organism evidence="2 3">
    <name type="scientific">Sphingobacterium wenxiniae</name>
    <dbReference type="NCBI Taxonomy" id="683125"/>
    <lineage>
        <taxon>Bacteria</taxon>
        <taxon>Pseudomonadati</taxon>
        <taxon>Bacteroidota</taxon>
        <taxon>Sphingobacteriia</taxon>
        <taxon>Sphingobacteriales</taxon>
        <taxon>Sphingobacteriaceae</taxon>
        <taxon>Sphingobacterium</taxon>
    </lineage>
</organism>
<keyword evidence="1" id="KW-1133">Transmembrane helix</keyword>
<feature type="transmembrane region" description="Helical" evidence="1">
    <location>
        <begin position="27"/>
        <end position="50"/>
    </location>
</feature>
<sequence>MFLRLLKLEWKSFFRSASFGKGISVKILLGFMGLYFFLVFLSLGVGLYPLMQKIYPQVEPILVVNNFLLLWFLGEFVLRFMLQNLPVLDIKPLLTKRIQRSQIIHHILFKTSYSFYNILTASVALPFVVGYLNRDSFSATGLIAWLLAVISIVYAVNYFNFWVQKRFSNNLKALIPFIVICSVLIGLEYFKIYSVSTLFGRFFDSILQYPLLALIPFGLALCSYRVTFRDLKTNLYLDAYLVQGQVVQRASDLSWTNRFGALAPFLQLDLKLIWRNKRAKTAVTMCMVFLAYGLFFYGNPTYDGSGMLIFVGVFMTGIFVINFGQFIPAWDSAYFPLFNTRPITMSNYLESKALLMYGSVLLLTLLSTPYVYFGWDKVYVNFACAMYNMGVNIPVILFFGAYNRKRIDLSHSSMFNYQGIGIAQWLVGIPLIFGPIIIWFSTRALINHNTANLVLIGLGIVGLLLRKIILQALAKLYKEKRYAMLEGFKQKD</sequence>
<keyword evidence="1" id="KW-0812">Transmembrane</keyword>
<dbReference type="Pfam" id="PF18940">
    <property type="entry name" value="DUF5687"/>
    <property type="match status" value="1"/>
</dbReference>
<feature type="transmembrane region" description="Helical" evidence="1">
    <location>
        <begin position="62"/>
        <end position="82"/>
    </location>
</feature>
<protein>
    <recommendedName>
        <fullName evidence="4">ABC-2 type transport system permease protein</fullName>
    </recommendedName>
</protein>
<feature type="transmembrane region" description="Helical" evidence="1">
    <location>
        <begin position="142"/>
        <end position="161"/>
    </location>
</feature>
<evidence type="ECO:0000313" key="2">
    <source>
        <dbReference type="EMBL" id="SFS60610.1"/>
    </source>
</evidence>
<keyword evidence="3" id="KW-1185">Reference proteome</keyword>
<name>A0A1I6R7V2_9SPHI</name>
<feature type="transmembrane region" description="Helical" evidence="1">
    <location>
        <begin position="103"/>
        <end position="130"/>
    </location>
</feature>
<feature type="transmembrane region" description="Helical" evidence="1">
    <location>
        <begin position="173"/>
        <end position="194"/>
    </location>
</feature>
<reference evidence="2 3" key="1">
    <citation type="submission" date="2016-10" db="EMBL/GenBank/DDBJ databases">
        <authorList>
            <person name="de Groot N.N."/>
        </authorList>
    </citation>
    <scope>NUCLEOTIDE SEQUENCE [LARGE SCALE GENOMIC DNA]</scope>
    <source>
        <strain evidence="2 3">DSM 22789</strain>
    </source>
</reference>
<proteinExistence type="predicted"/>
<dbReference type="STRING" id="683125.SAMN05660206_103160"/>
<evidence type="ECO:0000256" key="1">
    <source>
        <dbReference type="SAM" id="Phobius"/>
    </source>
</evidence>
<feature type="transmembrane region" description="Helical" evidence="1">
    <location>
        <begin position="422"/>
        <end position="441"/>
    </location>
</feature>
<dbReference type="EMBL" id="FOZZ01000003">
    <property type="protein sequence ID" value="SFS60610.1"/>
    <property type="molecule type" value="Genomic_DNA"/>
</dbReference>
<feature type="transmembrane region" description="Helical" evidence="1">
    <location>
        <begin position="304"/>
        <end position="324"/>
    </location>
</feature>
<gene>
    <name evidence="2" type="ORF">SAMN05660206_103160</name>
</gene>
<feature type="transmembrane region" description="Helical" evidence="1">
    <location>
        <begin position="354"/>
        <end position="373"/>
    </location>
</feature>